<dbReference type="GO" id="GO:0005506">
    <property type="term" value="F:iron ion binding"/>
    <property type="evidence" value="ECO:0007669"/>
    <property type="project" value="InterPro"/>
</dbReference>
<feature type="binding site" description="axial binding residue" evidence="7">
    <location>
        <position position="297"/>
    </location>
    <ligand>
        <name>heme</name>
        <dbReference type="ChEBI" id="CHEBI:30413"/>
    </ligand>
    <ligandPart>
        <name>Fe</name>
        <dbReference type="ChEBI" id="CHEBI:18248"/>
    </ligandPart>
</feature>
<dbReference type="EMBL" id="JASNWA010000010">
    <property type="protein sequence ID" value="KAK3168558.1"/>
    <property type="molecule type" value="Genomic_DNA"/>
</dbReference>
<comment type="cofactor">
    <cofactor evidence="1 7">
        <name>heme</name>
        <dbReference type="ChEBI" id="CHEBI:30413"/>
    </cofactor>
</comment>
<dbReference type="InterPro" id="IPR047146">
    <property type="entry name" value="Cyt_P450_E_CYP52_fungi"/>
</dbReference>
<keyword evidence="3 7" id="KW-0479">Metal-binding</keyword>
<dbReference type="InterPro" id="IPR036396">
    <property type="entry name" value="Cyt_P450_sf"/>
</dbReference>
<dbReference type="InterPro" id="IPR002401">
    <property type="entry name" value="Cyt_P450_E_grp-I"/>
</dbReference>
<dbReference type="PANTHER" id="PTHR24287:SF18">
    <property type="entry name" value="CYTOCHROME P450 MONOOXYGENASE APDE-RELATED"/>
    <property type="match status" value="1"/>
</dbReference>
<dbReference type="PRINTS" id="PR00385">
    <property type="entry name" value="P450"/>
</dbReference>
<dbReference type="PRINTS" id="PR00463">
    <property type="entry name" value="EP450I"/>
</dbReference>
<dbReference type="AlphaFoldDB" id="A0AAD9Z106"/>
<dbReference type="PANTHER" id="PTHR24287">
    <property type="entry name" value="P450, PUTATIVE (EUROFUNG)-RELATED"/>
    <property type="match status" value="1"/>
</dbReference>
<evidence type="ECO:0000256" key="8">
    <source>
        <dbReference type="RuleBase" id="RU000461"/>
    </source>
</evidence>
<name>A0AAD9Z106_9LECA</name>
<dbReference type="GO" id="GO:0004497">
    <property type="term" value="F:monooxygenase activity"/>
    <property type="evidence" value="ECO:0007669"/>
    <property type="project" value="UniProtKB-KW"/>
</dbReference>
<dbReference type="GO" id="GO:0020037">
    <property type="term" value="F:heme binding"/>
    <property type="evidence" value="ECO:0007669"/>
    <property type="project" value="InterPro"/>
</dbReference>
<comment type="similarity">
    <text evidence="2 8">Belongs to the cytochrome P450 family.</text>
</comment>
<sequence>MASSPKKAQLGSTRESFYAINSSGRSTKNQTASANISIIFSHVCLPPRDLKGELVADTEIRAFAENFDIAQGGLAKRFRLAPWHFFYSPPKFRRACAEVHRFVDNYIRERDTDSQKEGDMPSSDSFVDQLAQEASSHTMLRDQLLNILLAGRDTTACCLSWTMRLLIRHDSVMERLRKEICSVLGDEEHPTREQIRKMSYLALVIKESLRLFPPVPLNNRTATKTTILPRGGGPDGLAPILVRRGELVVYSQYVNARRKNIYGRDADKFRPERWEGHDHANPFGWAYFPFNGGPRACLGQDFALMEVSYTVVKLLQAFPVIKLPVNEKNEVIGSEKQRLTLVLSCAEGCRVELDRAIAK</sequence>
<dbReference type="SUPFAM" id="SSF48264">
    <property type="entry name" value="Cytochrome P450"/>
    <property type="match status" value="1"/>
</dbReference>
<evidence type="ECO:0000256" key="7">
    <source>
        <dbReference type="PIRSR" id="PIRSR602401-1"/>
    </source>
</evidence>
<keyword evidence="6 8" id="KW-0503">Monooxygenase</keyword>
<keyword evidence="7 8" id="KW-0349">Heme</keyword>
<gene>
    <name evidence="9" type="ORF">OEA41_005006</name>
</gene>
<protein>
    <recommendedName>
        <fullName evidence="11">Cytochrome P450</fullName>
    </recommendedName>
</protein>
<keyword evidence="5 7" id="KW-0408">Iron</keyword>
<evidence type="ECO:0000256" key="4">
    <source>
        <dbReference type="ARBA" id="ARBA00023002"/>
    </source>
</evidence>
<dbReference type="GO" id="GO:0016705">
    <property type="term" value="F:oxidoreductase activity, acting on paired donors, with incorporation or reduction of molecular oxygen"/>
    <property type="evidence" value="ECO:0007669"/>
    <property type="project" value="InterPro"/>
</dbReference>
<evidence type="ECO:0000313" key="9">
    <source>
        <dbReference type="EMBL" id="KAK3168558.1"/>
    </source>
</evidence>
<evidence type="ECO:0000313" key="10">
    <source>
        <dbReference type="Proteomes" id="UP001276659"/>
    </source>
</evidence>
<reference evidence="9" key="1">
    <citation type="submission" date="2022-11" db="EMBL/GenBank/DDBJ databases">
        <title>Chromosomal genome sequence assembly and mating type (MAT) locus characterization of the leprose asexual lichenized fungus Lepraria neglecta (Nyl.) Erichsen.</title>
        <authorList>
            <person name="Allen J.L."/>
            <person name="Pfeffer B."/>
        </authorList>
    </citation>
    <scope>NUCLEOTIDE SEQUENCE</scope>
    <source>
        <strain evidence="9">Allen 5258</strain>
    </source>
</reference>
<evidence type="ECO:0000256" key="6">
    <source>
        <dbReference type="ARBA" id="ARBA00023033"/>
    </source>
</evidence>
<keyword evidence="10" id="KW-1185">Reference proteome</keyword>
<dbReference type="Proteomes" id="UP001276659">
    <property type="component" value="Unassembled WGS sequence"/>
</dbReference>
<dbReference type="PROSITE" id="PS00086">
    <property type="entry name" value="CYTOCHROME_P450"/>
    <property type="match status" value="1"/>
</dbReference>
<evidence type="ECO:0000256" key="3">
    <source>
        <dbReference type="ARBA" id="ARBA00022723"/>
    </source>
</evidence>
<dbReference type="InterPro" id="IPR017972">
    <property type="entry name" value="Cyt_P450_CS"/>
</dbReference>
<evidence type="ECO:0000256" key="5">
    <source>
        <dbReference type="ARBA" id="ARBA00023004"/>
    </source>
</evidence>
<keyword evidence="4 8" id="KW-0560">Oxidoreductase</keyword>
<dbReference type="InterPro" id="IPR001128">
    <property type="entry name" value="Cyt_P450"/>
</dbReference>
<proteinExistence type="inferred from homology"/>
<dbReference type="Gene3D" id="1.10.630.10">
    <property type="entry name" value="Cytochrome P450"/>
    <property type="match status" value="1"/>
</dbReference>
<evidence type="ECO:0008006" key="11">
    <source>
        <dbReference type="Google" id="ProtNLM"/>
    </source>
</evidence>
<organism evidence="9 10">
    <name type="scientific">Lepraria neglecta</name>
    <dbReference type="NCBI Taxonomy" id="209136"/>
    <lineage>
        <taxon>Eukaryota</taxon>
        <taxon>Fungi</taxon>
        <taxon>Dikarya</taxon>
        <taxon>Ascomycota</taxon>
        <taxon>Pezizomycotina</taxon>
        <taxon>Lecanoromycetes</taxon>
        <taxon>OSLEUM clade</taxon>
        <taxon>Lecanoromycetidae</taxon>
        <taxon>Lecanorales</taxon>
        <taxon>Lecanorineae</taxon>
        <taxon>Stereocaulaceae</taxon>
        <taxon>Lepraria</taxon>
    </lineage>
</organism>
<accession>A0AAD9Z106</accession>
<dbReference type="Pfam" id="PF00067">
    <property type="entry name" value="p450"/>
    <property type="match status" value="1"/>
</dbReference>
<evidence type="ECO:0000256" key="1">
    <source>
        <dbReference type="ARBA" id="ARBA00001971"/>
    </source>
</evidence>
<comment type="caution">
    <text evidence="9">The sequence shown here is derived from an EMBL/GenBank/DDBJ whole genome shotgun (WGS) entry which is preliminary data.</text>
</comment>
<evidence type="ECO:0000256" key="2">
    <source>
        <dbReference type="ARBA" id="ARBA00010617"/>
    </source>
</evidence>